<feature type="signal peptide" evidence="3">
    <location>
        <begin position="1"/>
        <end position="38"/>
    </location>
</feature>
<dbReference type="NCBIfam" id="TIGR04215">
    <property type="entry name" value="choice_anch_A"/>
    <property type="match status" value="1"/>
</dbReference>
<feature type="compositionally biased region" description="Low complexity" evidence="1">
    <location>
        <begin position="401"/>
        <end position="440"/>
    </location>
</feature>
<dbReference type="Proteomes" id="UP000822993">
    <property type="component" value="Unassembled WGS sequence"/>
</dbReference>
<feature type="transmembrane region" description="Helical" evidence="2">
    <location>
        <begin position="467"/>
        <end position="487"/>
    </location>
</feature>
<dbReference type="InterPro" id="IPR026588">
    <property type="entry name" value="Choice_anch_A"/>
</dbReference>
<dbReference type="AlphaFoldDB" id="A0A9D5U9U0"/>
<evidence type="ECO:0000259" key="4">
    <source>
        <dbReference type="Pfam" id="PF20597"/>
    </source>
</evidence>
<keyword evidence="2" id="KW-0812">Transmembrane</keyword>
<proteinExistence type="predicted"/>
<dbReference type="EMBL" id="JACSPN010000009">
    <property type="protein sequence ID" value="MBE7700454.1"/>
    <property type="molecule type" value="Genomic_DNA"/>
</dbReference>
<feature type="region of interest" description="Disordered" evidence="1">
    <location>
        <begin position="372"/>
        <end position="454"/>
    </location>
</feature>
<name>A0A9D5U9U0_9CELL</name>
<evidence type="ECO:0000256" key="1">
    <source>
        <dbReference type="SAM" id="MobiDB-lite"/>
    </source>
</evidence>
<evidence type="ECO:0000256" key="3">
    <source>
        <dbReference type="SAM" id="SignalP"/>
    </source>
</evidence>
<dbReference type="RefSeq" id="WP_193719729.1">
    <property type="nucleotide sequence ID" value="NZ_JACSPN010000009.1"/>
</dbReference>
<reference evidence="5 6" key="1">
    <citation type="submission" date="2020-08" db="EMBL/GenBank/DDBJ databases">
        <title>A Genomic Blueprint of the Chicken Gut Microbiome.</title>
        <authorList>
            <person name="Gilroy R."/>
            <person name="Ravi A."/>
            <person name="Getino M."/>
            <person name="Pursley I."/>
            <person name="Horton D.L."/>
            <person name="Alikhan N.-F."/>
            <person name="Baker D."/>
            <person name="Gharbi K."/>
            <person name="Hall N."/>
            <person name="Watson M."/>
            <person name="Adriaenssens E.M."/>
            <person name="Foster-Nyarko E."/>
            <person name="Jarju S."/>
            <person name="Secka A."/>
            <person name="Antonio M."/>
            <person name="Oren A."/>
            <person name="Chaudhuri R."/>
            <person name="La Ragione R.M."/>
            <person name="Hildebrand F."/>
            <person name="Pallen M.J."/>
        </authorList>
    </citation>
    <scope>NUCLEOTIDE SEQUENCE [LARGE SCALE GENOMIC DNA]</scope>
    <source>
        <strain evidence="5 6">Sa1BUA8</strain>
    </source>
</reference>
<organism evidence="5 6">
    <name type="scientific">Oerskovia douganii</name>
    <dbReference type="NCBI Taxonomy" id="2762210"/>
    <lineage>
        <taxon>Bacteria</taxon>
        <taxon>Bacillati</taxon>
        <taxon>Actinomycetota</taxon>
        <taxon>Actinomycetes</taxon>
        <taxon>Micrococcales</taxon>
        <taxon>Cellulomonadaceae</taxon>
        <taxon>Oerskovia</taxon>
    </lineage>
</organism>
<evidence type="ECO:0000313" key="6">
    <source>
        <dbReference type="Proteomes" id="UP000822993"/>
    </source>
</evidence>
<feature type="chain" id="PRO_5039110209" evidence="3">
    <location>
        <begin position="39"/>
        <end position="495"/>
    </location>
</feature>
<comment type="caution">
    <text evidence="5">The sequence shown here is derived from an EMBL/GenBank/DDBJ whole genome shotgun (WGS) entry which is preliminary data.</text>
</comment>
<evidence type="ECO:0000256" key="2">
    <source>
        <dbReference type="SAM" id="Phobius"/>
    </source>
</evidence>
<keyword evidence="6" id="KW-1185">Reference proteome</keyword>
<dbReference type="InterPro" id="IPR006311">
    <property type="entry name" value="TAT_signal"/>
</dbReference>
<sequence length="495" mass="48556">MFLSSTRRAPRRPLLGLLTAGALTAGLLGAAGAPAAFAAPASTTKAPSTCPADGVFPDITTGPGNLVLDTGVAVYVGGNYVAHPAAAESEGLLVVAGDATFSSGQFNVGTVGGGSGVTPAGGAAMLVVGKDLTLESGPVQVGFGTDPGGAVVVGGKIVGKNHLETNGTGDASVSAEVTEGVGSAKALAPYAALGSSLGSISQDLARTPVNGRTQIEGNAVSFVGDGTRSTQVFSVSAAQLNSIREVRYSGLAAGTPVVINVSGDGVDFSPNYQALNARRVDDVATSASIGTFAGRVLWNFSEATSVTLGTADQFVGSVLVPSASSTVEIKTSTNGRLYVGGDLSFAGAAGPAGLEHHSYPWIGSGAFGCTLTVPPTTGTDGGGQEPSDPTDEPGSTDEPSVEPGEPGEGSLVPTPTATTPAPLDETTPVADPVTPAPGAANPVQDEDVPGAAATEDGGLAATGAQTAVIVLIAVALLAGGTWLVLLARRRAAASR</sequence>
<evidence type="ECO:0000313" key="5">
    <source>
        <dbReference type="EMBL" id="MBE7700454.1"/>
    </source>
</evidence>
<dbReference type="PROSITE" id="PS51318">
    <property type="entry name" value="TAT"/>
    <property type="match status" value="1"/>
</dbReference>
<gene>
    <name evidence="5" type="ORF">H9623_09075</name>
</gene>
<protein>
    <submittedName>
        <fullName evidence="5">Choice-of-anchor A family protein</fullName>
    </submittedName>
</protein>
<feature type="domain" description="Choice-of-anchor A" evidence="4">
    <location>
        <begin position="74"/>
        <end position="339"/>
    </location>
</feature>
<dbReference type="Pfam" id="PF20597">
    <property type="entry name" value="pAdhesive_15"/>
    <property type="match status" value="1"/>
</dbReference>
<accession>A0A9D5U9U0</accession>
<keyword evidence="2" id="KW-1133">Transmembrane helix</keyword>
<keyword evidence="3" id="KW-0732">Signal</keyword>
<keyword evidence="2" id="KW-0472">Membrane</keyword>